<sequence>MKFRQAVKSDFMKSYKIFTLSNSIKFLINPATRVTLFIRCAQFSPGFLFWIFRNFLITFFNIDFGKGCKIGYGLRVPHPIGIVFGGGSIIGNNFTIYQNVTIGNKRDYYPKINDNVTIYCNSVVVGKIVVEDNVIIGALSFVDKSLDMGTIVR</sequence>
<comment type="caution">
    <text evidence="1">The sequence shown here is derived from an EMBL/GenBank/DDBJ whole genome shotgun (WGS) entry which is preliminary data.</text>
</comment>
<dbReference type="eggNOG" id="COG1045">
    <property type="taxonomic scope" value="Bacteria"/>
</dbReference>
<organism evidence="1 2">
    <name type="scientific">Acinetobacter bouvetii DSM 14964 = CIP 107468</name>
    <dbReference type="NCBI Taxonomy" id="1120925"/>
    <lineage>
        <taxon>Bacteria</taxon>
        <taxon>Pseudomonadati</taxon>
        <taxon>Pseudomonadota</taxon>
        <taxon>Gammaproteobacteria</taxon>
        <taxon>Moraxellales</taxon>
        <taxon>Moraxellaceae</taxon>
        <taxon>Acinetobacter</taxon>
    </lineage>
</organism>
<evidence type="ECO:0000313" key="2">
    <source>
        <dbReference type="Proteomes" id="UP000018460"/>
    </source>
</evidence>
<dbReference type="PANTHER" id="PTHR42811">
    <property type="entry name" value="SERINE ACETYLTRANSFERASE"/>
    <property type="match status" value="1"/>
</dbReference>
<evidence type="ECO:0000313" key="1">
    <source>
        <dbReference type="EMBL" id="ENV81850.1"/>
    </source>
</evidence>
<protein>
    <recommendedName>
        <fullName evidence="3">Serine acetyltransferase</fullName>
    </recommendedName>
</protein>
<dbReference type="OrthoDB" id="7058950at2"/>
<accession>N9DM88</accession>
<keyword evidence="2" id="KW-1185">Reference proteome</keyword>
<reference evidence="1 2" key="1">
    <citation type="submission" date="2013-02" db="EMBL/GenBank/DDBJ databases">
        <title>The Genome Sequence of Acinetobacter bouvetii CIP 107468.</title>
        <authorList>
            <consortium name="The Broad Institute Genome Sequencing Platform"/>
            <consortium name="The Broad Institute Genome Sequencing Center for Infectious Disease"/>
            <person name="Cerqueira G."/>
            <person name="Feldgarden M."/>
            <person name="Courvalin P."/>
            <person name="Perichon B."/>
            <person name="Grillot-Courvalin C."/>
            <person name="Clermont D."/>
            <person name="Rocha E."/>
            <person name="Yoon E.-J."/>
            <person name="Nemec A."/>
            <person name="Walker B."/>
            <person name="Young S.K."/>
            <person name="Zeng Q."/>
            <person name="Gargeya S."/>
            <person name="Fitzgerald M."/>
            <person name="Haas B."/>
            <person name="Abouelleil A."/>
            <person name="Alvarado L."/>
            <person name="Arachchi H.M."/>
            <person name="Berlin A.M."/>
            <person name="Chapman S.B."/>
            <person name="Dewar J."/>
            <person name="Goldberg J."/>
            <person name="Griggs A."/>
            <person name="Gujja S."/>
            <person name="Hansen M."/>
            <person name="Howarth C."/>
            <person name="Imamovic A."/>
            <person name="Larimer J."/>
            <person name="McCowan C."/>
            <person name="Murphy C."/>
            <person name="Neiman D."/>
            <person name="Pearson M."/>
            <person name="Priest M."/>
            <person name="Roberts A."/>
            <person name="Saif S."/>
            <person name="Shea T."/>
            <person name="Sisk P."/>
            <person name="Sykes S."/>
            <person name="Wortman J."/>
            <person name="Nusbaum C."/>
            <person name="Birren B."/>
        </authorList>
    </citation>
    <scope>NUCLEOTIDE SEQUENCE [LARGE SCALE GENOMIC DNA]</scope>
    <source>
        <strain evidence="1 2">CIP 107468</strain>
    </source>
</reference>
<dbReference type="Proteomes" id="UP000018460">
    <property type="component" value="Unassembled WGS sequence"/>
</dbReference>
<proteinExistence type="predicted"/>
<dbReference type="SUPFAM" id="SSF51161">
    <property type="entry name" value="Trimeric LpxA-like enzymes"/>
    <property type="match status" value="1"/>
</dbReference>
<evidence type="ECO:0008006" key="3">
    <source>
        <dbReference type="Google" id="ProtNLM"/>
    </source>
</evidence>
<dbReference type="RefSeq" id="WP_005012235.1">
    <property type="nucleotide sequence ID" value="NZ_KB849728.1"/>
</dbReference>
<dbReference type="InterPro" id="IPR011004">
    <property type="entry name" value="Trimer_LpxA-like_sf"/>
</dbReference>
<name>N9DM88_9GAMM</name>
<dbReference type="Gene3D" id="2.160.10.10">
    <property type="entry name" value="Hexapeptide repeat proteins"/>
    <property type="match status" value="1"/>
</dbReference>
<dbReference type="EMBL" id="APQD01000020">
    <property type="protein sequence ID" value="ENV81850.1"/>
    <property type="molecule type" value="Genomic_DNA"/>
</dbReference>
<dbReference type="AlphaFoldDB" id="N9DM88"/>
<gene>
    <name evidence="1" type="ORF">F941_02668</name>
</gene>